<accession>A0A242L0N2</accession>
<dbReference type="RefSeq" id="WP_086334889.1">
    <property type="nucleotide sequence ID" value="NZ_NGMS01000001.1"/>
</dbReference>
<gene>
    <name evidence="1" type="ORF">A5802_001489</name>
</gene>
<comment type="caution">
    <text evidence="1">The sequence shown here is derived from an EMBL/GenBank/DDBJ whole genome shotgun (WGS) entry which is preliminary data.</text>
</comment>
<evidence type="ECO:0000313" key="1">
    <source>
        <dbReference type="EMBL" id="OTP27753.1"/>
    </source>
</evidence>
<protein>
    <submittedName>
        <fullName evidence="1">Uncharacterized protein</fullName>
    </submittedName>
</protein>
<dbReference type="EMBL" id="NGMS01000001">
    <property type="protein sequence ID" value="OTP27753.1"/>
    <property type="molecule type" value="Genomic_DNA"/>
</dbReference>
<proteinExistence type="predicted"/>
<reference evidence="1 2" key="1">
    <citation type="submission" date="2017-05" db="EMBL/GenBank/DDBJ databases">
        <title>The Genome Sequence of Enterococcus mundtii 6B1_DIV0119.</title>
        <authorList>
            <consortium name="The Broad Institute Genomics Platform"/>
            <consortium name="The Broad Institute Genomic Center for Infectious Diseases"/>
            <person name="Earl A."/>
            <person name="Manson A."/>
            <person name="Schwartman J."/>
            <person name="Gilmore M."/>
            <person name="Abouelleil A."/>
            <person name="Cao P."/>
            <person name="Chapman S."/>
            <person name="Cusick C."/>
            <person name="Shea T."/>
            <person name="Young S."/>
            <person name="Neafsey D."/>
            <person name="Nusbaum C."/>
            <person name="Birren B."/>
        </authorList>
    </citation>
    <scope>NUCLEOTIDE SEQUENCE [LARGE SCALE GENOMIC DNA]</scope>
    <source>
        <strain evidence="1 2">6B1_DIV0119</strain>
    </source>
</reference>
<name>A0A242L0N2_ENTMU</name>
<dbReference type="AlphaFoldDB" id="A0A242L0N2"/>
<organism evidence="1 2">
    <name type="scientific">Enterococcus mundtii</name>
    <dbReference type="NCBI Taxonomy" id="53346"/>
    <lineage>
        <taxon>Bacteria</taxon>
        <taxon>Bacillati</taxon>
        <taxon>Bacillota</taxon>
        <taxon>Bacilli</taxon>
        <taxon>Lactobacillales</taxon>
        <taxon>Enterococcaceae</taxon>
        <taxon>Enterococcus</taxon>
    </lineage>
</organism>
<sequence>MTFVVKKMCYLDKNGKGVISSEQAHHHESYEEADLVASTCGGKIFKTYKPERKHAQIKVVAAQREVTPKKNNQDWMRGAK</sequence>
<dbReference type="Proteomes" id="UP000195024">
    <property type="component" value="Unassembled WGS sequence"/>
</dbReference>
<evidence type="ECO:0000313" key="2">
    <source>
        <dbReference type="Proteomes" id="UP000195024"/>
    </source>
</evidence>